<dbReference type="GO" id="GO:0005543">
    <property type="term" value="F:phospholipid binding"/>
    <property type="evidence" value="ECO:0007669"/>
    <property type="project" value="TreeGrafter"/>
</dbReference>
<evidence type="ECO:0000256" key="12">
    <source>
        <dbReference type="ARBA" id="ARBA00031173"/>
    </source>
</evidence>
<dbReference type="eggNOG" id="ENOG502SZ00">
    <property type="taxonomic scope" value="Eukaryota"/>
</dbReference>
<dbReference type="GO" id="GO:0070653">
    <property type="term" value="F:high-density lipoprotein particle receptor binding"/>
    <property type="evidence" value="ECO:0007669"/>
    <property type="project" value="TreeGrafter"/>
</dbReference>
<dbReference type="GO" id="GO:0042632">
    <property type="term" value="P:cholesterol homeostasis"/>
    <property type="evidence" value="ECO:0007669"/>
    <property type="project" value="TreeGrafter"/>
</dbReference>
<evidence type="ECO:0000256" key="7">
    <source>
        <dbReference type="ARBA" id="ARBA00022729"/>
    </source>
</evidence>
<evidence type="ECO:0000256" key="4">
    <source>
        <dbReference type="ARBA" id="ARBA00022448"/>
    </source>
</evidence>
<dbReference type="GO" id="GO:0016042">
    <property type="term" value="P:lipid catabolic process"/>
    <property type="evidence" value="ECO:0007669"/>
    <property type="project" value="UniProtKB-KW"/>
</dbReference>
<dbReference type="EMBL" id="KB320703">
    <property type="protein sequence ID" value="ELW65037.1"/>
    <property type="molecule type" value="Genomic_DNA"/>
</dbReference>
<dbReference type="GO" id="GO:0042627">
    <property type="term" value="C:chylomicron"/>
    <property type="evidence" value="ECO:0007669"/>
    <property type="project" value="UniProtKB-KW"/>
</dbReference>
<dbReference type="PANTHER" id="PTHR14225">
    <property type="entry name" value="APOLIPOPROTEIN C-III"/>
    <property type="match status" value="1"/>
</dbReference>
<dbReference type="Gene3D" id="6.10.90.10">
    <property type="entry name" value="Apolipoprotein CIII"/>
    <property type="match status" value="1"/>
</dbReference>
<dbReference type="GO" id="GO:0010897">
    <property type="term" value="P:negative regulation of triglyceride catabolic process"/>
    <property type="evidence" value="ECO:0007669"/>
    <property type="project" value="TreeGrafter"/>
</dbReference>
<dbReference type="GO" id="GO:0010989">
    <property type="term" value="P:negative regulation of low-density lipoprotein particle clearance"/>
    <property type="evidence" value="ECO:0007669"/>
    <property type="project" value="TreeGrafter"/>
</dbReference>
<dbReference type="GO" id="GO:0042157">
    <property type="term" value="P:lipoprotein metabolic process"/>
    <property type="evidence" value="ECO:0007669"/>
    <property type="project" value="InterPro"/>
</dbReference>
<keyword evidence="8" id="KW-0442">Lipid degradation</keyword>
<keyword evidence="15" id="KW-0449">Lipoprotein</keyword>
<accession>L9KV54</accession>
<protein>
    <recommendedName>
        <fullName evidence="3">Apolipoprotein C-III</fullName>
    </recommendedName>
    <alternativeName>
        <fullName evidence="12">Apolipoprotein C3</fullName>
    </alternativeName>
</protein>
<dbReference type="GO" id="GO:0034366">
    <property type="term" value="C:spherical high-density lipoprotein particle"/>
    <property type="evidence" value="ECO:0007669"/>
    <property type="project" value="TreeGrafter"/>
</dbReference>
<keyword evidence="10" id="KW-0443">Lipid metabolism</keyword>
<evidence type="ECO:0000256" key="1">
    <source>
        <dbReference type="ARBA" id="ARBA00004613"/>
    </source>
</evidence>
<dbReference type="GO" id="GO:0070328">
    <property type="term" value="P:triglyceride homeostasis"/>
    <property type="evidence" value="ECO:0007669"/>
    <property type="project" value="TreeGrafter"/>
</dbReference>
<evidence type="ECO:0000256" key="2">
    <source>
        <dbReference type="ARBA" id="ARBA00011008"/>
    </source>
</evidence>
<evidence type="ECO:0000256" key="10">
    <source>
        <dbReference type="ARBA" id="ARBA00023098"/>
    </source>
</evidence>
<dbReference type="SUPFAM" id="SSF47162">
    <property type="entry name" value="Apolipoprotein"/>
    <property type="match status" value="1"/>
</dbReference>
<dbReference type="OrthoDB" id="9049572at2759"/>
<keyword evidence="4" id="KW-0813">Transport</keyword>
<keyword evidence="6" id="KW-0964">Secreted</keyword>
<evidence type="ECO:0000256" key="6">
    <source>
        <dbReference type="ARBA" id="ARBA00022525"/>
    </source>
</evidence>
<sequence length="100" mass="10960">MQLRVLLAAALLALLASARAGEAEDPTLFGFMQGYMQQASKTAQDALTNMQKSQVAQQARGWLTDGIDSLKDYWSTFKDKFSEFWDLTPEANPTPASEGA</sequence>
<dbReference type="GO" id="GO:0055102">
    <property type="term" value="F:lipase inhibitor activity"/>
    <property type="evidence" value="ECO:0007669"/>
    <property type="project" value="TreeGrafter"/>
</dbReference>
<keyword evidence="7 14" id="KW-0732">Signal</keyword>
<dbReference type="GO" id="GO:0034361">
    <property type="term" value="C:very-low-density lipoprotein particle"/>
    <property type="evidence" value="ECO:0007669"/>
    <property type="project" value="UniProtKB-KW"/>
</dbReference>
<feature type="chain" id="PRO_5003999765" description="Apolipoprotein C-III" evidence="14">
    <location>
        <begin position="24"/>
        <end position="100"/>
    </location>
</feature>
<comment type="similarity">
    <text evidence="2">Belongs to the apolipoprotein C3 family.</text>
</comment>
<comment type="function">
    <text evidence="13">Component of triglyceride-rich very low density lipoproteins (VLDL) and high density lipoproteins (HDL) in plasma. Plays a multifaceted role in triglyceride homeostasis. Intracellularly, promotes hepatic very low density lipoprotein 1 (VLDL1) assembly and secretion; extracellularly, attenuates hydrolysis and clearance of triglyceride-rich lipoproteins (TRLs). Impairs the lipolysis of TRLs by inhibiting lipoprotein lipase and the hepatic uptake of TRLs by remnant receptors. Formed of several curved helices connected via semiflexible hinges, so that it can wrap tightly around the curved micelle surface and easily adapt to the different diameters of its natural binding partners.</text>
</comment>
<dbReference type="Proteomes" id="UP000011518">
    <property type="component" value="Unassembled WGS sequence"/>
</dbReference>
<dbReference type="GO" id="GO:0034363">
    <property type="term" value="C:intermediate-density lipoprotein particle"/>
    <property type="evidence" value="ECO:0007669"/>
    <property type="project" value="TreeGrafter"/>
</dbReference>
<evidence type="ECO:0000313" key="15">
    <source>
        <dbReference type="EMBL" id="ELW65037.1"/>
    </source>
</evidence>
<dbReference type="STRING" id="246437.L9KV54"/>
<evidence type="ECO:0000256" key="8">
    <source>
        <dbReference type="ARBA" id="ARBA00022963"/>
    </source>
</evidence>
<comment type="subcellular location">
    <subcellularLocation>
        <location evidence="1">Secreted</location>
    </subcellularLocation>
</comment>
<evidence type="ECO:0000256" key="14">
    <source>
        <dbReference type="SAM" id="SignalP"/>
    </source>
</evidence>
<evidence type="ECO:0000256" key="13">
    <source>
        <dbReference type="ARBA" id="ARBA00045699"/>
    </source>
</evidence>
<reference evidence="16" key="2">
    <citation type="journal article" date="2013" name="Nat. Commun.">
        <title>Genome of the Chinese tree shrew.</title>
        <authorList>
            <person name="Fan Y."/>
            <person name="Huang Z.Y."/>
            <person name="Cao C.C."/>
            <person name="Chen C.S."/>
            <person name="Chen Y.X."/>
            <person name="Fan D.D."/>
            <person name="He J."/>
            <person name="Hou H.L."/>
            <person name="Hu L."/>
            <person name="Hu X.T."/>
            <person name="Jiang X.T."/>
            <person name="Lai R."/>
            <person name="Lang Y.S."/>
            <person name="Liang B."/>
            <person name="Liao S.G."/>
            <person name="Mu D."/>
            <person name="Ma Y.Y."/>
            <person name="Niu Y.Y."/>
            <person name="Sun X.Q."/>
            <person name="Xia J.Q."/>
            <person name="Xiao J."/>
            <person name="Xiong Z.Q."/>
            <person name="Xu L."/>
            <person name="Yang L."/>
            <person name="Zhang Y."/>
            <person name="Zhao W."/>
            <person name="Zhao X.D."/>
            <person name="Zheng Y.T."/>
            <person name="Zhou J.M."/>
            <person name="Zhu Y.B."/>
            <person name="Zhang G.J."/>
            <person name="Wang J."/>
            <person name="Yao Y.G."/>
        </authorList>
    </citation>
    <scope>NUCLEOTIDE SEQUENCE [LARGE SCALE GENOMIC DNA]</scope>
</reference>
<dbReference type="InterPro" id="IPR008403">
    <property type="entry name" value="Apo-CIII"/>
</dbReference>
<proteinExistence type="inferred from homology"/>
<evidence type="ECO:0000256" key="3">
    <source>
        <dbReference type="ARBA" id="ARBA00015570"/>
    </source>
</evidence>
<dbReference type="AlphaFoldDB" id="L9KV54"/>
<dbReference type="Pfam" id="PF05778">
    <property type="entry name" value="Apo-CIII"/>
    <property type="match status" value="1"/>
</dbReference>
<keyword evidence="9" id="KW-0445">Lipid transport</keyword>
<dbReference type="GO" id="GO:0010987">
    <property type="term" value="P:negative regulation of high-density lipoprotein particle clearance"/>
    <property type="evidence" value="ECO:0007669"/>
    <property type="project" value="TreeGrafter"/>
</dbReference>
<name>L9KV54_TUPCH</name>
<dbReference type="PANTHER" id="PTHR14225:SF0">
    <property type="entry name" value="APOLIPOPROTEIN C-III"/>
    <property type="match status" value="1"/>
</dbReference>
<organism evidence="15 16">
    <name type="scientific">Tupaia chinensis</name>
    <name type="common">Chinese tree shrew</name>
    <name type="synonym">Tupaia belangeri chinensis</name>
    <dbReference type="NCBI Taxonomy" id="246437"/>
    <lineage>
        <taxon>Eukaryota</taxon>
        <taxon>Metazoa</taxon>
        <taxon>Chordata</taxon>
        <taxon>Craniata</taxon>
        <taxon>Vertebrata</taxon>
        <taxon>Euteleostomi</taxon>
        <taxon>Mammalia</taxon>
        <taxon>Eutheria</taxon>
        <taxon>Euarchontoglires</taxon>
        <taxon>Scandentia</taxon>
        <taxon>Tupaiidae</taxon>
        <taxon>Tupaia</taxon>
    </lineage>
</organism>
<keyword evidence="11" id="KW-0850">VLDL</keyword>
<feature type="signal peptide" evidence="14">
    <location>
        <begin position="1"/>
        <end position="23"/>
    </location>
</feature>
<keyword evidence="16" id="KW-1185">Reference proteome</keyword>
<dbReference type="GO" id="GO:0010916">
    <property type="term" value="P:negative regulation of very-low-density lipoprotein particle clearance"/>
    <property type="evidence" value="ECO:0007669"/>
    <property type="project" value="TreeGrafter"/>
</dbReference>
<evidence type="ECO:0000313" key="16">
    <source>
        <dbReference type="Proteomes" id="UP000011518"/>
    </source>
</evidence>
<reference evidence="16" key="1">
    <citation type="submission" date="2012-07" db="EMBL/GenBank/DDBJ databases">
        <title>Genome of the Chinese tree shrew, a rising model animal genetically related to primates.</title>
        <authorList>
            <person name="Zhang G."/>
            <person name="Fan Y."/>
            <person name="Yao Y."/>
            <person name="Huang Z."/>
        </authorList>
    </citation>
    <scope>NUCLEOTIDE SEQUENCE [LARGE SCALE GENOMIC DNA]</scope>
</reference>
<dbReference type="FunCoup" id="L9KV54">
    <property type="interactions" value="90"/>
</dbReference>
<dbReference type="InterPro" id="IPR038195">
    <property type="entry name" value="Apo_CIII_sf"/>
</dbReference>
<evidence type="ECO:0000256" key="9">
    <source>
        <dbReference type="ARBA" id="ARBA00023055"/>
    </source>
</evidence>
<dbReference type="InParanoid" id="L9KV54"/>
<gene>
    <name evidence="15" type="ORF">TREES_T100002955</name>
</gene>
<dbReference type="KEGG" id="tup:102500565"/>
<dbReference type="GO" id="GO:0006869">
    <property type="term" value="P:lipid transport"/>
    <property type="evidence" value="ECO:0007669"/>
    <property type="project" value="UniProtKB-KW"/>
</dbReference>
<evidence type="ECO:0000256" key="11">
    <source>
        <dbReference type="ARBA" id="ARBA00023313"/>
    </source>
</evidence>
<evidence type="ECO:0000256" key="5">
    <source>
        <dbReference type="ARBA" id="ARBA00022513"/>
    </source>
</evidence>
<keyword evidence="5" id="KW-0162">Chylomicron</keyword>